<proteinExistence type="inferred from homology"/>
<gene>
    <name evidence="4" type="ORF">ACJMK2_028852</name>
</gene>
<feature type="signal peptide" evidence="3">
    <location>
        <begin position="1"/>
        <end position="21"/>
    </location>
</feature>
<sequence>MKLYPSVEWLSLMCVVTIVFSRTMDNHRGKNDINLDFDKLENLGQTDSLIKALKDIAQRTHNCEVKELPKLRRYFLSNTSITCNDGSPAGCQLRWRHEHMKTFMTSKHWPETKRGNVLYIPYCSSDSWSGTATSPDDTGFSFMGSLILDEVIRELIPKGLRNARKLVLAGSSAGGIGVLLNLDYVANLMAELAPKVEVRGIADSGWFMDSPQYSQEDCVEAYNCAPRDGTKKGIQVWRGRVPEACKAQYPESEHWRCYFGYRIYATLKTPLYVIQYLFDEAQIMVDNVFDESQIRGDNFAPALSKSQWEYLHKLGQEVRNTLENVTAVFAPACLSHELLMKSDWHAMTVNGVTLAQSIYCWENSYSLEKCNYAVNKTLQDRLLGDEPSARNKTRIDKKKRKKKKNGKKKRRNNRRNKMILKQERKNNRGKRSRQHSGSCSHHLIDNCPLPQCNCSCPKYRNKYTGTEIDFFKLFIRYGIDKKELSDLLGISLSTLESMDHNTISTLIMDLVRKNQ</sequence>
<dbReference type="Pfam" id="PF03283">
    <property type="entry name" value="PAE"/>
    <property type="match status" value="1"/>
</dbReference>
<feature type="region of interest" description="Disordered" evidence="2">
    <location>
        <begin position="385"/>
        <end position="440"/>
    </location>
</feature>
<name>A0ABD3X8E5_SINWO</name>
<organism evidence="4 5">
    <name type="scientific">Sinanodonta woodiana</name>
    <name type="common">Chinese pond mussel</name>
    <name type="synonym">Anodonta woodiana</name>
    <dbReference type="NCBI Taxonomy" id="1069815"/>
    <lineage>
        <taxon>Eukaryota</taxon>
        <taxon>Metazoa</taxon>
        <taxon>Spiralia</taxon>
        <taxon>Lophotrochozoa</taxon>
        <taxon>Mollusca</taxon>
        <taxon>Bivalvia</taxon>
        <taxon>Autobranchia</taxon>
        <taxon>Heteroconchia</taxon>
        <taxon>Palaeoheterodonta</taxon>
        <taxon>Unionida</taxon>
        <taxon>Unionoidea</taxon>
        <taxon>Unionidae</taxon>
        <taxon>Unioninae</taxon>
        <taxon>Sinanodonta</taxon>
    </lineage>
</organism>
<dbReference type="AlphaFoldDB" id="A0ABD3X8E5"/>
<accession>A0ABD3X8E5</accession>
<dbReference type="Proteomes" id="UP001634394">
    <property type="component" value="Unassembled WGS sequence"/>
</dbReference>
<dbReference type="PANTHER" id="PTHR21562:SF122">
    <property type="entry name" value="PALMITOLEOYL-PROTEIN CARBOXYLESTERASE NOTUM"/>
    <property type="match status" value="1"/>
</dbReference>
<reference evidence="4 5" key="1">
    <citation type="submission" date="2024-11" db="EMBL/GenBank/DDBJ databases">
        <title>Chromosome-level genome assembly of the freshwater bivalve Anodonta woodiana.</title>
        <authorList>
            <person name="Chen X."/>
        </authorList>
    </citation>
    <scope>NUCLEOTIDE SEQUENCE [LARGE SCALE GENOMIC DNA]</scope>
    <source>
        <strain evidence="4">MN2024</strain>
        <tissue evidence="4">Gills</tissue>
    </source>
</reference>
<evidence type="ECO:0000313" key="5">
    <source>
        <dbReference type="Proteomes" id="UP001634394"/>
    </source>
</evidence>
<protein>
    <submittedName>
        <fullName evidence="4">Uncharacterized protein</fullName>
    </submittedName>
</protein>
<evidence type="ECO:0000313" key="4">
    <source>
        <dbReference type="EMBL" id="KAL3882516.1"/>
    </source>
</evidence>
<comment type="similarity">
    <text evidence="1">Belongs to the pectinacetylesterase family. Notum subfamily.</text>
</comment>
<keyword evidence="3" id="KW-0732">Signal</keyword>
<dbReference type="PANTHER" id="PTHR21562">
    <property type="entry name" value="NOTUM-RELATED"/>
    <property type="match status" value="1"/>
</dbReference>
<comment type="caution">
    <text evidence="4">The sequence shown here is derived from an EMBL/GenBank/DDBJ whole genome shotgun (WGS) entry which is preliminary data.</text>
</comment>
<evidence type="ECO:0000256" key="2">
    <source>
        <dbReference type="SAM" id="MobiDB-lite"/>
    </source>
</evidence>
<dbReference type="InterPro" id="IPR004963">
    <property type="entry name" value="PAE/NOTUM"/>
</dbReference>
<evidence type="ECO:0000256" key="3">
    <source>
        <dbReference type="SAM" id="SignalP"/>
    </source>
</evidence>
<dbReference type="EMBL" id="JBJQND010000003">
    <property type="protein sequence ID" value="KAL3882516.1"/>
    <property type="molecule type" value="Genomic_DNA"/>
</dbReference>
<feature type="chain" id="PRO_5044796223" evidence="3">
    <location>
        <begin position="22"/>
        <end position="515"/>
    </location>
</feature>
<evidence type="ECO:0000256" key="1">
    <source>
        <dbReference type="ARBA" id="ARBA00010213"/>
    </source>
</evidence>
<feature type="compositionally biased region" description="Basic residues" evidence="2">
    <location>
        <begin position="391"/>
        <end position="418"/>
    </location>
</feature>
<keyword evidence="5" id="KW-1185">Reference proteome</keyword>